<evidence type="ECO:0000313" key="2">
    <source>
        <dbReference type="Proteomes" id="UP001162483"/>
    </source>
</evidence>
<name>A0ABN9CVG5_9NEOB</name>
<accession>A0ABN9CVG5</accession>
<evidence type="ECO:0000313" key="1">
    <source>
        <dbReference type="EMBL" id="CAI9563422.1"/>
    </source>
</evidence>
<comment type="caution">
    <text evidence="1">The sequence shown here is derived from an EMBL/GenBank/DDBJ whole genome shotgun (WGS) entry which is preliminary data.</text>
</comment>
<keyword evidence="2" id="KW-1185">Reference proteome</keyword>
<sequence length="85" mass="9713">HCSCSDFLSVKKNRPISPLLPRKSADRPIFFQLYKKKKNGQNPEKRPNSPLTIRKSADFIFGRKIGRFSTHLWPALVLTSVKSTS</sequence>
<gene>
    <name evidence="1" type="ORF">SPARVUS_LOCUS5733642</name>
</gene>
<protein>
    <submittedName>
        <fullName evidence="1">Uncharacterized protein</fullName>
    </submittedName>
</protein>
<reference evidence="1" key="1">
    <citation type="submission" date="2023-05" db="EMBL/GenBank/DDBJ databases">
        <authorList>
            <person name="Stuckert A."/>
        </authorList>
    </citation>
    <scope>NUCLEOTIDE SEQUENCE</scope>
</reference>
<feature type="non-terminal residue" evidence="1">
    <location>
        <position position="1"/>
    </location>
</feature>
<organism evidence="1 2">
    <name type="scientific">Staurois parvus</name>
    <dbReference type="NCBI Taxonomy" id="386267"/>
    <lineage>
        <taxon>Eukaryota</taxon>
        <taxon>Metazoa</taxon>
        <taxon>Chordata</taxon>
        <taxon>Craniata</taxon>
        <taxon>Vertebrata</taxon>
        <taxon>Euteleostomi</taxon>
        <taxon>Amphibia</taxon>
        <taxon>Batrachia</taxon>
        <taxon>Anura</taxon>
        <taxon>Neobatrachia</taxon>
        <taxon>Ranoidea</taxon>
        <taxon>Ranidae</taxon>
        <taxon>Staurois</taxon>
    </lineage>
</organism>
<dbReference type="Proteomes" id="UP001162483">
    <property type="component" value="Unassembled WGS sequence"/>
</dbReference>
<dbReference type="EMBL" id="CATNWA010012418">
    <property type="protein sequence ID" value="CAI9563422.1"/>
    <property type="molecule type" value="Genomic_DNA"/>
</dbReference>
<proteinExistence type="predicted"/>